<protein>
    <submittedName>
        <fullName evidence="1">Uncharacterized protein</fullName>
    </submittedName>
</protein>
<evidence type="ECO:0000313" key="2">
    <source>
        <dbReference type="Proteomes" id="UP001205843"/>
    </source>
</evidence>
<gene>
    <name evidence="1" type="ORF">J2T57_002040</name>
</gene>
<dbReference type="EMBL" id="JALJXV010000004">
    <property type="protein sequence ID" value="MCP1674902.1"/>
    <property type="molecule type" value="Genomic_DNA"/>
</dbReference>
<sequence length="44" mass="5039">MVRDRVFAIVVLLFTSVMLWETMSVPGPTSWQPYGSNFSPASFW</sequence>
<comment type="caution">
    <text evidence="1">The sequence shown here is derived from an EMBL/GenBank/DDBJ whole genome shotgun (WGS) entry which is preliminary data.</text>
</comment>
<organism evidence="1 2">
    <name type="scientific">Natronocella acetinitrilica</name>
    <dbReference type="NCBI Taxonomy" id="414046"/>
    <lineage>
        <taxon>Bacteria</taxon>
        <taxon>Pseudomonadati</taxon>
        <taxon>Pseudomonadota</taxon>
        <taxon>Gammaproteobacteria</taxon>
        <taxon>Chromatiales</taxon>
        <taxon>Ectothiorhodospiraceae</taxon>
        <taxon>Natronocella</taxon>
    </lineage>
</organism>
<proteinExistence type="predicted"/>
<keyword evidence="2" id="KW-1185">Reference proteome</keyword>
<accession>A0AAE3KG74</accession>
<dbReference type="AlphaFoldDB" id="A0AAE3KG74"/>
<reference evidence="1" key="1">
    <citation type="submission" date="2022-03" db="EMBL/GenBank/DDBJ databases">
        <title>Genomic Encyclopedia of Type Strains, Phase III (KMG-III): the genomes of soil and plant-associated and newly described type strains.</title>
        <authorList>
            <person name="Whitman W."/>
        </authorList>
    </citation>
    <scope>NUCLEOTIDE SEQUENCE</scope>
    <source>
        <strain evidence="1">ANL 6-2</strain>
    </source>
</reference>
<evidence type="ECO:0000313" key="1">
    <source>
        <dbReference type="EMBL" id="MCP1674902.1"/>
    </source>
</evidence>
<name>A0AAE3KG74_9GAMM</name>
<dbReference type="Proteomes" id="UP001205843">
    <property type="component" value="Unassembled WGS sequence"/>
</dbReference>